<gene>
    <name evidence="1" type="ORF">HNQ77_005109</name>
</gene>
<keyword evidence="1" id="KW-0503">Monooxygenase</keyword>
<evidence type="ECO:0000313" key="1">
    <source>
        <dbReference type="EMBL" id="MBB6147124.1"/>
    </source>
</evidence>
<keyword evidence="2" id="KW-1185">Reference proteome</keyword>
<dbReference type="SUPFAM" id="SSF54909">
    <property type="entry name" value="Dimeric alpha+beta barrel"/>
    <property type="match status" value="1"/>
</dbReference>
<dbReference type="Proteomes" id="UP000538666">
    <property type="component" value="Unassembled WGS sequence"/>
</dbReference>
<comment type="caution">
    <text evidence="1">The sequence shown here is derived from an EMBL/GenBank/DDBJ whole genome shotgun (WGS) entry which is preliminary data.</text>
</comment>
<organism evidence="1 2">
    <name type="scientific">Silvibacterium bohemicum</name>
    <dbReference type="NCBI Taxonomy" id="1577686"/>
    <lineage>
        <taxon>Bacteria</taxon>
        <taxon>Pseudomonadati</taxon>
        <taxon>Acidobacteriota</taxon>
        <taxon>Terriglobia</taxon>
        <taxon>Terriglobales</taxon>
        <taxon>Acidobacteriaceae</taxon>
        <taxon>Silvibacterium</taxon>
    </lineage>
</organism>
<dbReference type="EMBL" id="JACHEK010000012">
    <property type="protein sequence ID" value="MBB6147124.1"/>
    <property type="molecule type" value="Genomic_DNA"/>
</dbReference>
<dbReference type="InterPro" id="IPR011008">
    <property type="entry name" value="Dimeric_a/b-barrel"/>
</dbReference>
<reference evidence="1 2" key="1">
    <citation type="submission" date="2020-08" db="EMBL/GenBank/DDBJ databases">
        <title>Genomic Encyclopedia of Type Strains, Phase IV (KMG-IV): sequencing the most valuable type-strain genomes for metagenomic binning, comparative biology and taxonomic classification.</title>
        <authorList>
            <person name="Goeker M."/>
        </authorList>
    </citation>
    <scope>NUCLEOTIDE SEQUENCE [LARGE SCALE GENOMIC DNA]</scope>
    <source>
        <strain evidence="1 2">DSM 103733</strain>
    </source>
</reference>
<proteinExistence type="predicted"/>
<dbReference type="OrthoDB" id="165208at2"/>
<keyword evidence="1" id="KW-0560">Oxidoreductase</keyword>
<dbReference type="AlphaFoldDB" id="A0A841KA14"/>
<accession>A0A841KA14</accession>
<dbReference type="RefSeq" id="WP_050059937.1">
    <property type="nucleotide sequence ID" value="NZ_JACHEK010000012.1"/>
</dbReference>
<evidence type="ECO:0000313" key="2">
    <source>
        <dbReference type="Proteomes" id="UP000538666"/>
    </source>
</evidence>
<name>A0A841KA14_9BACT</name>
<protein>
    <submittedName>
        <fullName evidence="1">Heme-degrading monooxygenase HmoA</fullName>
    </submittedName>
</protein>
<sequence>MIARVWRGYTRAEDASLYEAMLKPELLPGIGMASGYIGSYLLRRQQDAEVEFITIILWDSIEAIRAVAGEDFETAIVPEERRKYLLRYDEKSAHYEIASVHGLGLALN</sequence>
<dbReference type="GO" id="GO:0004497">
    <property type="term" value="F:monooxygenase activity"/>
    <property type="evidence" value="ECO:0007669"/>
    <property type="project" value="UniProtKB-KW"/>
</dbReference>